<proteinExistence type="predicted"/>
<dbReference type="PANTHER" id="PTHR47926:SF483">
    <property type="entry name" value="TETRATRICOPEPTIDE-LIKE HELICAL DOMAIN SUPERFAMILY"/>
    <property type="match status" value="1"/>
</dbReference>
<dbReference type="Gene3D" id="1.25.40.10">
    <property type="entry name" value="Tetratricopeptide repeat domain"/>
    <property type="match status" value="3"/>
</dbReference>
<evidence type="ECO:0000256" key="2">
    <source>
        <dbReference type="PROSITE-ProRule" id="PRU00708"/>
    </source>
</evidence>
<dbReference type="PROSITE" id="PS51375">
    <property type="entry name" value="PPR"/>
    <property type="match status" value="4"/>
</dbReference>
<feature type="repeat" description="PPR" evidence="2">
    <location>
        <begin position="348"/>
        <end position="382"/>
    </location>
</feature>
<evidence type="ECO:0000313" key="4">
    <source>
        <dbReference type="RefSeq" id="XP_030530651.2"/>
    </source>
</evidence>
<dbReference type="Pfam" id="PF12854">
    <property type="entry name" value="PPR_1"/>
    <property type="match status" value="1"/>
</dbReference>
<organism evidence="3 4">
    <name type="scientific">Rhodamnia argentea</name>
    <dbReference type="NCBI Taxonomy" id="178133"/>
    <lineage>
        <taxon>Eukaryota</taxon>
        <taxon>Viridiplantae</taxon>
        <taxon>Streptophyta</taxon>
        <taxon>Embryophyta</taxon>
        <taxon>Tracheophyta</taxon>
        <taxon>Spermatophyta</taxon>
        <taxon>Magnoliopsida</taxon>
        <taxon>eudicotyledons</taxon>
        <taxon>Gunneridae</taxon>
        <taxon>Pentapetalae</taxon>
        <taxon>rosids</taxon>
        <taxon>malvids</taxon>
        <taxon>Myrtales</taxon>
        <taxon>Myrtaceae</taxon>
        <taxon>Myrtoideae</taxon>
        <taxon>Myrteae</taxon>
        <taxon>Australasian group</taxon>
        <taxon>Rhodamnia</taxon>
    </lineage>
</organism>
<protein>
    <submittedName>
        <fullName evidence="4">LOW QUALITY PROTEIN: pentatricopeptide repeat-containing protein At5g08305</fullName>
    </submittedName>
</protein>
<dbReference type="GO" id="GO:0003723">
    <property type="term" value="F:RNA binding"/>
    <property type="evidence" value="ECO:0007669"/>
    <property type="project" value="InterPro"/>
</dbReference>
<dbReference type="Pfam" id="PF20431">
    <property type="entry name" value="E_motif"/>
    <property type="match status" value="1"/>
</dbReference>
<dbReference type="InterPro" id="IPR046848">
    <property type="entry name" value="E_motif"/>
</dbReference>
<sequence>MLNVSWLCKNGALNGTLTTLLEKCKSMTELKQIHSILITSGLSQEDPLLSGVLSFTALSSAGDVDYSRQVLMQLSSSRTYHWNTVIRGHAKGKNPSRCLSLLVDMLRRGVLPGHMTFPFLAKAVARLEELEHGVSIHAHIAKFGFESDRFIVNSLIHMYASCGDILTARKMFDGMTNRNSVSWNSMLDGYAKCGDMDSARALFDSMPERDVVSWSSLIDGYVKSGEHREAMALFDRMRCIGPKANEVTMVSVLCACAHLGALEKGKIMHRYLVENKLPMTLMLQTSLLDMYAKCGAIEDALAVFDTVPVNKTDVLIWNAVIGGLATHGFAEDALRLFDKMQRTRIKPDEITYLCLLSACAHGGLVHEAWYFFECLDKHGMAPKAEHYACMVDVLARAGRLEEAYQLVGQIPTEQTASMLGALLNGCVNHRRLDIAEIIGMRLIELDPDHDGRYIGLSNIYAVVRRWDEAKVMRAAMEQRGVKKSPGLSFVEIAGTVHRFLAHDKTHPSSEEIYVMLHFIVNQVRPDADQENEECYLYDLEDA</sequence>
<feature type="repeat" description="PPR" evidence="2">
    <location>
        <begin position="179"/>
        <end position="213"/>
    </location>
</feature>
<name>A0A8B8P7B2_9MYRT</name>
<evidence type="ECO:0000313" key="3">
    <source>
        <dbReference type="Proteomes" id="UP000827889"/>
    </source>
</evidence>
<accession>A0A8B8P7B2</accession>
<feature type="repeat" description="PPR" evidence="2">
    <location>
        <begin position="313"/>
        <end position="347"/>
    </location>
</feature>
<dbReference type="AlphaFoldDB" id="A0A8B8P7B2"/>
<keyword evidence="1" id="KW-0677">Repeat</keyword>
<dbReference type="RefSeq" id="XP_030530651.2">
    <property type="nucleotide sequence ID" value="XM_030674791.2"/>
</dbReference>
<dbReference type="GeneID" id="115741080"/>
<dbReference type="Proteomes" id="UP000827889">
    <property type="component" value="Chromosome 4"/>
</dbReference>
<dbReference type="InterPro" id="IPR002885">
    <property type="entry name" value="PPR_rpt"/>
</dbReference>
<keyword evidence="3" id="KW-1185">Reference proteome</keyword>
<dbReference type="GO" id="GO:0009451">
    <property type="term" value="P:RNA modification"/>
    <property type="evidence" value="ECO:0007669"/>
    <property type="project" value="InterPro"/>
</dbReference>
<dbReference type="InterPro" id="IPR011990">
    <property type="entry name" value="TPR-like_helical_dom_sf"/>
</dbReference>
<dbReference type="Pfam" id="PF13041">
    <property type="entry name" value="PPR_2"/>
    <property type="match status" value="2"/>
</dbReference>
<dbReference type="NCBIfam" id="TIGR00756">
    <property type="entry name" value="PPR"/>
    <property type="match status" value="4"/>
</dbReference>
<reference evidence="4" key="1">
    <citation type="submission" date="2025-08" db="UniProtKB">
        <authorList>
            <consortium name="RefSeq"/>
        </authorList>
    </citation>
    <scope>IDENTIFICATION</scope>
    <source>
        <tissue evidence="4">Leaf</tissue>
    </source>
</reference>
<dbReference type="PANTHER" id="PTHR47926">
    <property type="entry name" value="PENTATRICOPEPTIDE REPEAT-CONTAINING PROTEIN"/>
    <property type="match status" value="1"/>
</dbReference>
<dbReference type="Pfam" id="PF01535">
    <property type="entry name" value="PPR"/>
    <property type="match status" value="3"/>
</dbReference>
<gene>
    <name evidence="4" type="primary">LOC115741080</name>
</gene>
<dbReference type="SUPFAM" id="SSF48452">
    <property type="entry name" value="TPR-like"/>
    <property type="match status" value="2"/>
</dbReference>
<dbReference type="InterPro" id="IPR046960">
    <property type="entry name" value="PPR_At4g14850-like_plant"/>
</dbReference>
<dbReference type="KEGG" id="rarg:115741080"/>
<feature type="repeat" description="PPR" evidence="2">
    <location>
        <begin position="78"/>
        <end position="112"/>
    </location>
</feature>
<evidence type="ECO:0000256" key="1">
    <source>
        <dbReference type="ARBA" id="ARBA00022737"/>
    </source>
</evidence>